<sequence>MVHSVELVFDPDTEATVRRIWDALRDADIPSQAPASRPHATLVVAQRIDAQADAVLAHLADRFPVPCCLGATLIFGRSAGVLARLLVPTDELLEIQADTYRLCLPFMDPAPMPHAEPGNWTPHVTLARRVAPARLATAVRIAGRPAEISGQVTGLRHWDGDKRMEHAIGNSA</sequence>
<protein>
    <recommendedName>
        <fullName evidence="3">2'-5' RNA ligase family protein</fullName>
    </recommendedName>
</protein>
<dbReference type="PANTHER" id="PTHR36039:SF2">
    <property type="entry name" value="RNA LIGASE_CYCLIC NUCLEOTIDE PHOSPHODIESTERASE FAMILY PROTEIN"/>
    <property type="match status" value="1"/>
</dbReference>
<dbReference type="Gene3D" id="3.90.1140.10">
    <property type="entry name" value="Cyclic phosphodiesterase"/>
    <property type="match status" value="1"/>
</dbReference>
<name>A0A0N9XDT0_MYCFO</name>
<reference evidence="1 2" key="1">
    <citation type="journal article" date="2015" name="MBio">
        <title>Enzymatic Degradation of Phenazines Can Generate Energy and Protect Sensitive Organisms from Toxicity.</title>
        <authorList>
            <person name="Costa K.C."/>
            <person name="Bergkessel M."/>
            <person name="Saunders S."/>
            <person name="Korlach J."/>
            <person name="Newman D.K."/>
        </authorList>
    </citation>
    <scope>NUCLEOTIDE SEQUENCE [LARGE SCALE GENOMIC DNA]</scope>
    <source>
        <strain evidence="1 2">CT6</strain>
    </source>
</reference>
<dbReference type="InterPro" id="IPR009097">
    <property type="entry name" value="Cyclic_Pdiesterase"/>
</dbReference>
<dbReference type="PANTHER" id="PTHR36039">
    <property type="match status" value="1"/>
</dbReference>
<dbReference type="PATRIC" id="fig|1766.6.peg.2993"/>
<organism evidence="1 2">
    <name type="scientific">Mycolicibacterium fortuitum</name>
    <name type="common">Mycobacterium fortuitum</name>
    <dbReference type="NCBI Taxonomy" id="1766"/>
    <lineage>
        <taxon>Bacteria</taxon>
        <taxon>Bacillati</taxon>
        <taxon>Actinomycetota</taxon>
        <taxon>Actinomycetes</taxon>
        <taxon>Mycobacteriales</taxon>
        <taxon>Mycobacteriaceae</taxon>
        <taxon>Mycolicibacterium</taxon>
    </lineage>
</organism>
<evidence type="ECO:0000313" key="1">
    <source>
        <dbReference type="EMBL" id="ALI26850.1"/>
    </source>
</evidence>
<gene>
    <name evidence="1" type="ORF">XA26_30150</name>
</gene>
<dbReference type="KEGG" id="mft:XA26_30150"/>
<evidence type="ECO:0008006" key="3">
    <source>
        <dbReference type="Google" id="ProtNLM"/>
    </source>
</evidence>
<evidence type="ECO:0000313" key="2">
    <source>
        <dbReference type="Proteomes" id="UP000057134"/>
    </source>
</evidence>
<dbReference type="RefSeq" id="WP_054602254.1">
    <property type="nucleotide sequence ID" value="NZ_CP011269.1"/>
</dbReference>
<dbReference type="AlphaFoldDB" id="A0A0N9XDT0"/>
<dbReference type="STRING" id="1766.XA26_30150"/>
<dbReference type="SUPFAM" id="SSF55144">
    <property type="entry name" value="LigT-like"/>
    <property type="match status" value="1"/>
</dbReference>
<dbReference type="Pfam" id="PF13563">
    <property type="entry name" value="2_5_RNA_ligase2"/>
    <property type="match status" value="1"/>
</dbReference>
<dbReference type="Proteomes" id="UP000057134">
    <property type="component" value="Chromosome"/>
</dbReference>
<keyword evidence="2" id="KW-1185">Reference proteome</keyword>
<proteinExistence type="predicted"/>
<dbReference type="EMBL" id="CP011269">
    <property type="protein sequence ID" value="ALI26850.1"/>
    <property type="molecule type" value="Genomic_DNA"/>
</dbReference>
<accession>A0A0N9XDT0</accession>